<name>X0V5T7_9ZZZZ</name>
<evidence type="ECO:0000313" key="1">
    <source>
        <dbReference type="EMBL" id="GAF95985.1"/>
    </source>
</evidence>
<feature type="non-terminal residue" evidence="1">
    <location>
        <position position="1"/>
    </location>
</feature>
<proteinExistence type="predicted"/>
<comment type="caution">
    <text evidence="1">The sequence shown here is derived from an EMBL/GenBank/DDBJ whole genome shotgun (WGS) entry which is preliminary data.</text>
</comment>
<dbReference type="EMBL" id="BARS01015933">
    <property type="protein sequence ID" value="GAF95985.1"/>
    <property type="molecule type" value="Genomic_DNA"/>
</dbReference>
<accession>X0V5T7</accession>
<protein>
    <submittedName>
        <fullName evidence="1">Uncharacterized protein</fullName>
    </submittedName>
</protein>
<reference evidence="1" key="1">
    <citation type="journal article" date="2014" name="Front. Microbiol.">
        <title>High frequency of phylogenetically diverse reductive dehalogenase-homologous genes in deep subseafloor sedimentary metagenomes.</title>
        <authorList>
            <person name="Kawai M."/>
            <person name="Futagami T."/>
            <person name="Toyoda A."/>
            <person name="Takaki Y."/>
            <person name="Nishi S."/>
            <person name="Hori S."/>
            <person name="Arai W."/>
            <person name="Tsubouchi T."/>
            <person name="Morono Y."/>
            <person name="Uchiyama I."/>
            <person name="Ito T."/>
            <person name="Fujiyama A."/>
            <person name="Inagaki F."/>
            <person name="Takami H."/>
        </authorList>
    </citation>
    <scope>NUCLEOTIDE SEQUENCE</scope>
    <source>
        <strain evidence="1">Expedition CK06-06</strain>
    </source>
</reference>
<organism evidence="1">
    <name type="scientific">marine sediment metagenome</name>
    <dbReference type="NCBI Taxonomy" id="412755"/>
    <lineage>
        <taxon>unclassified sequences</taxon>
        <taxon>metagenomes</taxon>
        <taxon>ecological metagenomes</taxon>
    </lineage>
</organism>
<gene>
    <name evidence="1" type="ORF">S01H1_26295</name>
</gene>
<dbReference type="AlphaFoldDB" id="X0V5T7"/>
<sequence>DEWEASTEGTVKPFDSRWHNLSDAIFIPGIFRTNNSLSPSSEHVEIKWDDTVVRITSDKTIQIVSDSTVSISNGSVELVDLLSRVIETIEAITTNTIYGPAPINNLPDFTALRAEIDTMKE</sequence>